<evidence type="ECO:0000313" key="6">
    <source>
        <dbReference type="EMBL" id="VDP05849.1"/>
    </source>
</evidence>
<gene>
    <name evidence="6" type="ORF">SBAD_LOCUS4959</name>
</gene>
<dbReference type="OrthoDB" id="1047367at2759"/>
<dbReference type="SUPFAM" id="SSF50630">
    <property type="entry name" value="Acid proteases"/>
    <property type="match status" value="1"/>
</dbReference>
<dbReference type="SUPFAM" id="SSF54236">
    <property type="entry name" value="Ubiquitin-like"/>
    <property type="match status" value="1"/>
</dbReference>
<evidence type="ECO:0000313" key="7">
    <source>
        <dbReference type="Proteomes" id="UP000270296"/>
    </source>
</evidence>
<accession>A0A183IMW3</accession>
<evidence type="ECO:0000256" key="4">
    <source>
        <dbReference type="ARBA" id="ARBA00022801"/>
    </source>
</evidence>
<evidence type="ECO:0000259" key="5">
    <source>
        <dbReference type="PROSITE" id="PS50053"/>
    </source>
</evidence>
<keyword evidence="2" id="KW-0645">Protease</keyword>
<feature type="domain" description="Ubiquitin-like" evidence="5">
    <location>
        <begin position="1"/>
        <end position="74"/>
    </location>
</feature>
<organism evidence="8">
    <name type="scientific">Soboliphyme baturini</name>
    <dbReference type="NCBI Taxonomy" id="241478"/>
    <lineage>
        <taxon>Eukaryota</taxon>
        <taxon>Metazoa</taxon>
        <taxon>Ecdysozoa</taxon>
        <taxon>Nematoda</taxon>
        <taxon>Enoplea</taxon>
        <taxon>Dorylaimia</taxon>
        <taxon>Dioctophymatida</taxon>
        <taxon>Dioctophymatoidea</taxon>
        <taxon>Soboliphymatidae</taxon>
        <taxon>Soboliphyme</taxon>
    </lineage>
</organism>
<reference evidence="8" key="1">
    <citation type="submission" date="2016-06" db="UniProtKB">
        <authorList>
            <consortium name="WormBaseParasite"/>
        </authorList>
    </citation>
    <scope>IDENTIFICATION</scope>
</reference>
<reference evidence="6 7" key="2">
    <citation type="submission" date="2018-11" db="EMBL/GenBank/DDBJ databases">
        <authorList>
            <consortium name="Pathogen Informatics"/>
        </authorList>
    </citation>
    <scope>NUCLEOTIDE SEQUENCE [LARGE SCALE GENOMIC DNA]</scope>
</reference>
<sequence length="279" mass="31011">MQLVISTIDGQILNVNVSEDIELENLLVLCSAEISSLDGSPPDQLVAISNGRRLIDRTKTLRKYGLSDGDIILVQKISSADVFQPDDLYEIRLIFDQLMIRFSASATSDTSLEKDNIDRSLETAIEHTPESFGNVSMLYIRCKVNGHDVRAFIDTGAQTTLMSAKFAQECNVMRLVDKRFEGVAKGVGTCKTLGRIHLAQLQIEDVFLPTSFTVLEDSTVDLLLGLDMLKRHQCIIDLRRNLMVIGTTGRETKFLPESEIPKTLLNIDPEDLKSCASMS</sequence>
<evidence type="ECO:0000256" key="3">
    <source>
        <dbReference type="ARBA" id="ARBA00022750"/>
    </source>
</evidence>
<dbReference type="Pfam" id="PF09668">
    <property type="entry name" value="Asp_protease"/>
    <property type="match status" value="1"/>
</dbReference>
<dbReference type="PANTHER" id="PTHR15397:SF3">
    <property type="entry name" value="DNA DAMAGE INDUCIBLE 1 HOMOLOG 2"/>
    <property type="match status" value="1"/>
</dbReference>
<evidence type="ECO:0000256" key="2">
    <source>
        <dbReference type="ARBA" id="ARBA00022670"/>
    </source>
</evidence>
<dbReference type="Gene3D" id="3.10.20.90">
    <property type="entry name" value="Phosphatidylinositol 3-kinase Catalytic Subunit, Chain A, domain 1"/>
    <property type="match status" value="1"/>
</dbReference>
<dbReference type="PROSITE" id="PS50053">
    <property type="entry name" value="UBIQUITIN_2"/>
    <property type="match status" value="1"/>
</dbReference>
<dbReference type="EMBL" id="UZAM01008655">
    <property type="protein sequence ID" value="VDP05849.1"/>
    <property type="molecule type" value="Genomic_DNA"/>
</dbReference>
<protein>
    <submittedName>
        <fullName evidence="8">Ubiquitin-like domain-containing protein</fullName>
    </submittedName>
</protein>
<dbReference type="GO" id="GO:0004190">
    <property type="term" value="F:aspartic-type endopeptidase activity"/>
    <property type="evidence" value="ECO:0007669"/>
    <property type="project" value="UniProtKB-KW"/>
</dbReference>
<dbReference type="GO" id="GO:0006508">
    <property type="term" value="P:proteolysis"/>
    <property type="evidence" value="ECO:0007669"/>
    <property type="project" value="UniProtKB-KW"/>
</dbReference>
<dbReference type="WBParaSite" id="SBAD_0000516201-mRNA-1">
    <property type="protein sequence ID" value="SBAD_0000516201-mRNA-1"/>
    <property type="gene ID" value="SBAD_0000516201"/>
</dbReference>
<keyword evidence="3" id="KW-0064">Aspartyl protease</keyword>
<dbReference type="InterPro" id="IPR019103">
    <property type="entry name" value="Peptidase_aspartic_DDI1-type"/>
</dbReference>
<dbReference type="PANTHER" id="PTHR15397">
    <property type="entry name" value="SODIUM-GLUCOSE COTRANSPORTER REGULATORY PROTEIN -RELATED"/>
    <property type="match status" value="1"/>
</dbReference>
<dbReference type="InterPro" id="IPR029071">
    <property type="entry name" value="Ubiquitin-like_domsf"/>
</dbReference>
<keyword evidence="7" id="KW-1185">Reference proteome</keyword>
<dbReference type="CDD" id="cd05479">
    <property type="entry name" value="RP_DDI"/>
    <property type="match status" value="1"/>
</dbReference>
<proteinExistence type="inferred from homology"/>
<dbReference type="InterPro" id="IPR033882">
    <property type="entry name" value="DDI1_N"/>
</dbReference>
<evidence type="ECO:0000313" key="8">
    <source>
        <dbReference type="WBParaSite" id="SBAD_0000516201-mRNA-1"/>
    </source>
</evidence>
<dbReference type="Proteomes" id="UP000270296">
    <property type="component" value="Unassembled WGS sequence"/>
</dbReference>
<dbReference type="CDD" id="cd01796">
    <property type="entry name" value="Ubl_Ddi1_like"/>
    <property type="match status" value="1"/>
</dbReference>
<name>A0A183IMW3_9BILA</name>
<evidence type="ECO:0000256" key="1">
    <source>
        <dbReference type="ARBA" id="ARBA00009136"/>
    </source>
</evidence>
<dbReference type="Gene3D" id="2.40.70.10">
    <property type="entry name" value="Acid Proteases"/>
    <property type="match status" value="1"/>
</dbReference>
<comment type="similarity">
    <text evidence="1">Belongs to the DDI1 family.</text>
</comment>
<dbReference type="InterPro" id="IPR021109">
    <property type="entry name" value="Peptidase_aspartic_dom_sf"/>
</dbReference>
<dbReference type="InterPro" id="IPR000626">
    <property type="entry name" value="Ubiquitin-like_dom"/>
</dbReference>
<dbReference type="AlphaFoldDB" id="A0A183IMW3"/>
<keyword evidence="4" id="KW-0378">Hydrolase</keyword>